<accession>A0AC34FW69</accession>
<reference evidence="2" key="1">
    <citation type="submission" date="2022-11" db="UniProtKB">
        <authorList>
            <consortium name="WormBaseParasite"/>
        </authorList>
    </citation>
    <scope>IDENTIFICATION</scope>
</reference>
<evidence type="ECO:0000313" key="1">
    <source>
        <dbReference type="Proteomes" id="UP000887579"/>
    </source>
</evidence>
<protein>
    <submittedName>
        <fullName evidence="2">Transmembrane protein 258</fullName>
    </submittedName>
</protein>
<evidence type="ECO:0000313" key="2">
    <source>
        <dbReference type="WBParaSite" id="ES5_v2.g21755.t1"/>
    </source>
</evidence>
<dbReference type="WBParaSite" id="ES5_v2.g21755.t1">
    <property type="protein sequence ID" value="ES5_v2.g21755.t1"/>
    <property type="gene ID" value="ES5_v2.g21755"/>
</dbReference>
<organism evidence="1 2">
    <name type="scientific">Panagrolaimus sp. ES5</name>
    <dbReference type="NCBI Taxonomy" id="591445"/>
    <lineage>
        <taxon>Eukaryota</taxon>
        <taxon>Metazoa</taxon>
        <taxon>Ecdysozoa</taxon>
        <taxon>Nematoda</taxon>
        <taxon>Chromadorea</taxon>
        <taxon>Rhabditida</taxon>
        <taxon>Tylenchina</taxon>
        <taxon>Panagrolaimomorpha</taxon>
        <taxon>Panagrolaimoidea</taxon>
        <taxon>Panagrolaimidae</taxon>
        <taxon>Panagrolaimus</taxon>
    </lineage>
</organism>
<dbReference type="Proteomes" id="UP000887579">
    <property type="component" value="Unplaced"/>
</dbReference>
<sequence length="81" mass="8879">MAVDITQMEKYGGPINPALFSQFTFILVGLGLVSTAYFFIQEVTVDVKKRSVITEVLLALMAAGFLGFGIIFLALWVGIYL</sequence>
<proteinExistence type="predicted"/>
<name>A0AC34FW69_9BILA</name>